<dbReference type="EMBL" id="UYRR01005007">
    <property type="protein sequence ID" value="VDK21504.1"/>
    <property type="molecule type" value="Genomic_DNA"/>
</dbReference>
<dbReference type="OrthoDB" id="21292at2759"/>
<sequence length="101" mass="11415">MEKHPELEPEKRQKYESQIDVLKRICAEYERDDQGTTENAATELTKDRFETISTLMVELQSYGYPPEELVGITPPGWSVDPTSGLPAIDDVHKASESCNVM</sequence>
<dbReference type="InterPro" id="IPR006708">
    <property type="entry name" value="Pex19"/>
</dbReference>
<accession>A0A3P6PKV2</accession>
<evidence type="ECO:0000313" key="3">
    <source>
        <dbReference type="EMBL" id="VDK21504.1"/>
    </source>
</evidence>
<dbReference type="PANTHER" id="PTHR12774:SF2">
    <property type="entry name" value="PEROXISOMAL BIOGENESIS FACTOR 19"/>
    <property type="match status" value="1"/>
</dbReference>
<protein>
    <recommendedName>
        <fullName evidence="2">Peroxin-19</fullName>
    </recommendedName>
</protein>
<dbReference type="Pfam" id="PF04614">
    <property type="entry name" value="Pex19"/>
    <property type="match status" value="1"/>
</dbReference>
<dbReference type="InterPro" id="IPR038322">
    <property type="entry name" value="Pex19_C_sf"/>
</dbReference>
<keyword evidence="4" id="KW-1185">Reference proteome</keyword>
<reference evidence="3 4" key="1">
    <citation type="submission" date="2018-11" db="EMBL/GenBank/DDBJ databases">
        <authorList>
            <consortium name="Pathogen Informatics"/>
        </authorList>
    </citation>
    <scope>NUCLEOTIDE SEQUENCE [LARGE SCALE GENOMIC DNA]</scope>
</reference>
<evidence type="ECO:0000313" key="4">
    <source>
        <dbReference type="Proteomes" id="UP000267096"/>
    </source>
</evidence>
<evidence type="ECO:0000256" key="2">
    <source>
        <dbReference type="ARBA" id="ARBA00029688"/>
    </source>
</evidence>
<dbReference type="GO" id="GO:0045046">
    <property type="term" value="P:protein import into peroxisome membrane"/>
    <property type="evidence" value="ECO:0007669"/>
    <property type="project" value="TreeGrafter"/>
</dbReference>
<dbReference type="PANTHER" id="PTHR12774">
    <property type="entry name" value="PEROXISOMAL BIOGENESIS FACTOR 19"/>
    <property type="match status" value="1"/>
</dbReference>
<name>A0A3P6PKV2_ANISI</name>
<comment type="similarity">
    <text evidence="1">Belongs to the peroxin-19 family.</text>
</comment>
<dbReference type="GO" id="GO:0033328">
    <property type="term" value="F:peroxisome membrane targeting sequence binding"/>
    <property type="evidence" value="ECO:0007669"/>
    <property type="project" value="TreeGrafter"/>
</dbReference>
<dbReference type="AlphaFoldDB" id="A0A3P6PKV2"/>
<gene>
    <name evidence="3" type="ORF">ASIM_LOCUS3296</name>
</gene>
<dbReference type="Proteomes" id="UP000267096">
    <property type="component" value="Unassembled WGS sequence"/>
</dbReference>
<dbReference type="Gene3D" id="1.20.120.900">
    <property type="entry name" value="Pex19, mPTS binding domain"/>
    <property type="match status" value="1"/>
</dbReference>
<evidence type="ECO:0000256" key="1">
    <source>
        <dbReference type="ARBA" id="ARBA00006326"/>
    </source>
</evidence>
<organism evidence="3 4">
    <name type="scientific">Anisakis simplex</name>
    <name type="common">Herring worm</name>
    <dbReference type="NCBI Taxonomy" id="6269"/>
    <lineage>
        <taxon>Eukaryota</taxon>
        <taxon>Metazoa</taxon>
        <taxon>Ecdysozoa</taxon>
        <taxon>Nematoda</taxon>
        <taxon>Chromadorea</taxon>
        <taxon>Rhabditida</taxon>
        <taxon>Spirurina</taxon>
        <taxon>Ascaridomorpha</taxon>
        <taxon>Ascaridoidea</taxon>
        <taxon>Anisakidae</taxon>
        <taxon>Anisakis</taxon>
        <taxon>Anisakis simplex complex</taxon>
    </lineage>
</organism>
<proteinExistence type="inferred from homology"/>
<dbReference type="GO" id="GO:0005778">
    <property type="term" value="C:peroxisomal membrane"/>
    <property type="evidence" value="ECO:0007669"/>
    <property type="project" value="TreeGrafter"/>
</dbReference>